<reference evidence="1 2" key="1">
    <citation type="journal article" date="2005" name="Nucleic Acids Res.">
        <title>Genomic blueprint of Hahella chejuensis, a marine microbe producing an algicidal agent.</title>
        <authorList>
            <person name="Jeong H."/>
            <person name="Yim J.H."/>
            <person name="Lee C."/>
            <person name="Choi S.-H."/>
            <person name="Park Y.K."/>
            <person name="Yoon S.H."/>
            <person name="Hur C.-G."/>
            <person name="Kang H.-Y."/>
            <person name="Kim D."/>
            <person name="Lee H.H."/>
            <person name="Park K.H."/>
            <person name="Park S.-H."/>
            <person name="Park H.-S."/>
            <person name="Lee H.K."/>
            <person name="Oh T.K."/>
            <person name="Kim J.F."/>
        </authorList>
    </citation>
    <scope>NUCLEOTIDE SEQUENCE [LARGE SCALE GENOMIC DNA]</scope>
    <source>
        <strain evidence="1 2">KCTC 2396</strain>
    </source>
</reference>
<keyword evidence="2" id="KW-1185">Reference proteome</keyword>
<organism evidence="1 2">
    <name type="scientific">Hahella chejuensis (strain KCTC 2396)</name>
    <dbReference type="NCBI Taxonomy" id="349521"/>
    <lineage>
        <taxon>Bacteria</taxon>
        <taxon>Pseudomonadati</taxon>
        <taxon>Pseudomonadota</taxon>
        <taxon>Gammaproteobacteria</taxon>
        <taxon>Oceanospirillales</taxon>
        <taxon>Hahellaceae</taxon>
        <taxon>Hahella</taxon>
    </lineage>
</organism>
<dbReference type="AlphaFoldDB" id="Q2SNI2"/>
<dbReference type="EMBL" id="CP000155">
    <property type="protein sequence ID" value="ABC27792.1"/>
    <property type="molecule type" value="Genomic_DNA"/>
</dbReference>
<gene>
    <name evidence="1" type="ordered locus">HCH_00901</name>
</gene>
<proteinExistence type="predicted"/>
<protein>
    <submittedName>
        <fullName evidence="1">Uncharacterized protein</fullName>
    </submittedName>
</protein>
<evidence type="ECO:0000313" key="1">
    <source>
        <dbReference type="EMBL" id="ABC27792.1"/>
    </source>
</evidence>
<accession>Q2SNI2</accession>
<dbReference type="Proteomes" id="UP000000238">
    <property type="component" value="Chromosome"/>
</dbReference>
<evidence type="ECO:0000313" key="2">
    <source>
        <dbReference type="Proteomes" id="UP000000238"/>
    </source>
</evidence>
<dbReference type="HOGENOM" id="CLU_3234317_0_0_6"/>
<dbReference type="KEGG" id="hch:HCH_00901"/>
<name>Q2SNI2_HAHCH</name>
<sequence>MRRRRPRNQYAPTWEEISYVTGRKADSLQTSGYGPLLMKASYL</sequence>